<dbReference type="InterPro" id="IPR050902">
    <property type="entry name" value="ABC_Transporter_SBP"/>
</dbReference>
<dbReference type="AlphaFoldDB" id="A0A174S2R6"/>
<dbReference type="EMBL" id="CZBE01000016">
    <property type="protein sequence ID" value="CUP90611.1"/>
    <property type="molecule type" value="Genomic_DNA"/>
</dbReference>
<dbReference type="InterPro" id="IPR002491">
    <property type="entry name" value="ABC_transptr_periplasmic_BD"/>
</dbReference>
<dbReference type="RefSeq" id="WP_055245451.1">
    <property type="nucleotide sequence ID" value="NZ_CABIWA010000010.1"/>
</dbReference>
<dbReference type="Proteomes" id="UP000095765">
    <property type="component" value="Unassembled WGS sequence"/>
</dbReference>
<keyword evidence="2" id="KW-0732">Signal</keyword>
<dbReference type="PANTHER" id="PTHR30535:SF34">
    <property type="entry name" value="MOLYBDATE-BINDING PROTEIN MOLA"/>
    <property type="match status" value="1"/>
</dbReference>
<dbReference type="Pfam" id="PF01497">
    <property type="entry name" value="Peripla_BP_2"/>
    <property type="match status" value="1"/>
</dbReference>
<accession>A0A174S2R6</accession>
<reference evidence="4 7" key="1">
    <citation type="submission" date="2015-09" db="EMBL/GenBank/DDBJ databases">
        <authorList>
            <consortium name="Pathogen Informatics"/>
        </authorList>
    </citation>
    <scope>NUCLEOTIDE SEQUENCE [LARGE SCALE GENOMIC DNA]</scope>
    <source>
        <strain evidence="4 7">2789STDY5834939</strain>
    </source>
</reference>
<dbReference type="EMBL" id="NFKP01000050">
    <property type="protein sequence ID" value="OUP64630.1"/>
    <property type="molecule type" value="Genomic_DNA"/>
</dbReference>
<organism evidence="4 7">
    <name type="scientific">Anaerotruncus colihominis</name>
    <dbReference type="NCBI Taxonomy" id="169435"/>
    <lineage>
        <taxon>Bacteria</taxon>
        <taxon>Bacillati</taxon>
        <taxon>Bacillota</taxon>
        <taxon>Clostridia</taxon>
        <taxon>Eubacteriales</taxon>
        <taxon>Oscillospiraceae</taxon>
        <taxon>Anaerotruncus</taxon>
    </lineage>
</organism>
<dbReference type="PROSITE" id="PS50983">
    <property type="entry name" value="FE_B12_PBP"/>
    <property type="match status" value="1"/>
</dbReference>
<protein>
    <submittedName>
        <fullName evidence="4">Ferrichrome/ferrioxamine B periplasmic transporter</fullName>
    </submittedName>
    <submittedName>
        <fullName evidence="6">Iron ABC transporter substrate-binding protein</fullName>
    </submittedName>
</protein>
<evidence type="ECO:0000256" key="2">
    <source>
        <dbReference type="SAM" id="SignalP"/>
    </source>
</evidence>
<evidence type="ECO:0000313" key="8">
    <source>
        <dbReference type="Proteomes" id="UP000196386"/>
    </source>
</evidence>
<reference evidence="8" key="2">
    <citation type="submission" date="2017-04" db="EMBL/GenBank/DDBJ databases">
        <title>Function of individual gut microbiota members based on whole genome sequencing of pure cultures obtained from chicken caecum.</title>
        <authorList>
            <person name="Medvecky M."/>
            <person name="Cejkova D."/>
            <person name="Polansky O."/>
            <person name="Karasova D."/>
            <person name="Kubasova T."/>
            <person name="Cizek A."/>
            <person name="Rychlik I."/>
        </authorList>
    </citation>
    <scope>NUCLEOTIDE SEQUENCE [LARGE SCALE GENOMIC DNA]</scope>
    <source>
        <strain evidence="8">An175</strain>
    </source>
</reference>
<evidence type="ECO:0000313" key="4">
    <source>
        <dbReference type="EMBL" id="CUP90611.1"/>
    </source>
</evidence>
<evidence type="ECO:0000256" key="1">
    <source>
        <dbReference type="ARBA" id="ARBA00008814"/>
    </source>
</evidence>
<dbReference type="Gene3D" id="3.40.50.1980">
    <property type="entry name" value="Nitrogenase molybdenum iron protein domain"/>
    <property type="match status" value="2"/>
</dbReference>
<name>A0A174S2R6_9FIRM</name>
<sequence length="396" mass="44313">MKRTLLRMISMVMSVLLLSACAAGGASSNSLLSIPQTSELVFSEPSSSTEITMTDICGRQVTLPKPAERVVLTFSFEEYFAVTGEEGVSKVVGWARKYWEGRRQSSWDMFTQKFPQLEDLPDVGYVPSGTFNVESVIALEPDLVLMVKNDFENVQTDLERLEQAGIPVLFVDYHMQTMENHCNSTLLIGKAMGMEERAEQLVKFYQTQMALVTDRLAQAEETLDRPKVYVEFSEAAGPATFGASYGKQMWGALVEQCGGDNIARSLVEGASAPIMPEQVLACNPDIIIFAGNQFADSDINIGLGYTSDREIAEQNLQTYAQRPGWSELNAVKNGRMYALYHDLSRHIFDFAGLQFFAKTIHPDLFEDLDPDAALREFHEKFYPVEYTGTWFLGLEE</sequence>
<reference evidence="6 9" key="4">
    <citation type="submission" date="2018-08" db="EMBL/GenBank/DDBJ databases">
        <title>A genome reference for cultivated species of the human gut microbiota.</title>
        <authorList>
            <person name="Zou Y."/>
            <person name="Xue W."/>
            <person name="Luo G."/>
        </authorList>
    </citation>
    <scope>NUCLEOTIDE SEQUENCE [LARGE SCALE GENOMIC DNA]</scope>
    <source>
        <strain evidence="6 9">TF05-12AC</strain>
    </source>
</reference>
<dbReference type="OrthoDB" id="9787830at2"/>
<evidence type="ECO:0000313" key="9">
    <source>
        <dbReference type="Proteomes" id="UP000260828"/>
    </source>
</evidence>
<feature type="signal peptide" evidence="2">
    <location>
        <begin position="1"/>
        <end position="22"/>
    </location>
</feature>
<dbReference type="Proteomes" id="UP000260828">
    <property type="component" value="Unassembled WGS sequence"/>
</dbReference>
<proteinExistence type="inferred from homology"/>
<dbReference type="PANTHER" id="PTHR30535">
    <property type="entry name" value="VITAMIN B12-BINDING PROTEIN"/>
    <property type="match status" value="1"/>
</dbReference>
<evidence type="ECO:0000313" key="7">
    <source>
        <dbReference type="Proteomes" id="UP000095765"/>
    </source>
</evidence>
<gene>
    <name evidence="5" type="ORF">B5F11_20090</name>
    <name evidence="6" type="ORF">DXC40_08905</name>
    <name evidence="4" type="ORF">ERS852551_02336</name>
</gene>
<comment type="similarity">
    <text evidence="1">Belongs to the bacterial solute-binding protein 8 family.</text>
</comment>
<evidence type="ECO:0000259" key="3">
    <source>
        <dbReference type="PROSITE" id="PS50983"/>
    </source>
</evidence>
<evidence type="ECO:0000313" key="6">
    <source>
        <dbReference type="EMBL" id="RGE68435.1"/>
    </source>
</evidence>
<dbReference type="PROSITE" id="PS51257">
    <property type="entry name" value="PROKAR_LIPOPROTEIN"/>
    <property type="match status" value="1"/>
</dbReference>
<dbReference type="Proteomes" id="UP000196386">
    <property type="component" value="Unassembled WGS sequence"/>
</dbReference>
<reference evidence="5" key="3">
    <citation type="journal article" date="2018" name="BMC Genomics">
        <title>Whole genome sequencing and function prediction of 133 gut anaerobes isolated from chicken caecum in pure cultures.</title>
        <authorList>
            <person name="Medvecky M."/>
            <person name="Cejkova D."/>
            <person name="Polansky O."/>
            <person name="Karasova D."/>
            <person name="Kubasova T."/>
            <person name="Cizek A."/>
            <person name="Rychlik I."/>
        </authorList>
    </citation>
    <scope>NUCLEOTIDE SEQUENCE</scope>
    <source>
        <strain evidence="5">An175</strain>
    </source>
</reference>
<feature type="domain" description="Fe/B12 periplasmic-binding" evidence="3">
    <location>
        <begin position="68"/>
        <end position="372"/>
    </location>
</feature>
<dbReference type="SUPFAM" id="SSF53807">
    <property type="entry name" value="Helical backbone' metal receptor"/>
    <property type="match status" value="1"/>
</dbReference>
<dbReference type="EMBL" id="QVME01000003">
    <property type="protein sequence ID" value="RGE68435.1"/>
    <property type="molecule type" value="Genomic_DNA"/>
</dbReference>
<evidence type="ECO:0000313" key="5">
    <source>
        <dbReference type="EMBL" id="OUP64630.1"/>
    </source>
</evidence>
<feature type="chain" id="PRO_5041863291" evidence="2">
    <location>
        <begin position="23"/>
        <end position="396"/>
    </location>
</feature>